<dbReference type="PANTHER" id="PTHR11946">
    <property type="entry name" value="VALYL-TRNA SYNTHETASES"/>
    <property type="match status" value="1"/>
</dbReference>
<dbReference type="AlphaFoldDB" id="A0A9N9AQB3"/>
<comment type="subcellular location">
    <subcellularLocation>
        <location evidence="1">Cytoplasm</location>
    </subcellularLocation>
</comment>
<dbReference type="Pfam" id="PF08264">
    <property type="entry name" value="Anticodon_1"/>
    <property type="match status" value="1"/>
</dbReference>
<dbReference type="InterPro" id="IPR037118">
    <property type="entry name" value="Val-tRNA_synth_C_sf"/>
</dbReference>
<evidence type="ECO:0000256" key="6">
    <source>
        <dbReference type="ARBA" id="ARBA00022840"/>
    </source>
</evidence>
<feature type="domain" description="Aminoacyl-tRNA synthetase class Ia" evidence="14">
    <location>
        <begin position="2"/>
        <end position="578"/>
    </location>
</feature>
<reference evidence="16" key="1">
    <citation type="submission" date="2021-06" db="EMBL/GenBank/DDBJ databases">
        <authorList>
            <person name="Kallberg Y."/>
            <person name="Tangrot J."/>
            <person name="Rosling A."/>
        </authorList>
    </citation>
    <scope>NUCLEOTIDE SEQUENCE</scope>
    <source>
        <strain evidence="16">AZ414A</strain>
    </source>
</reference>
<dbReference type="GO" id="GO:0004832">
    <property type="term" value="F:valine-tRNA ligase activity"/>
    <property type="evidence" value="ECO:0007669"/>
    <property type="project" value="UniProtKB-EC"/>
</dbReference>
<dbReference type="InterPro" id="IPR013155">
    <property type="entry name" value="M/V/L/I-tRNA-synth_anticd-bd"/>
</dbReference>
<evidence type="ECO:0000256" key="9">
    <source>
        <dbReference type="ARBA" id="ARBA00023146"/>
    </source>
</evidence>
<dbReference type="FunFam" id="3.90.740.10:FF:000010">
    <property type="entry name" value="Valine--tRNA ligase"/>
    <property type="match status" value="1"/>
</dbReference>
<evidence type="ECO:0000256" key="2">
    <source>
        <dbReference type="ARBA" id="ARBA00005594"/>
    </source>
</evidence>
<evidence type="ECO:0000313" key="17">
    <source>
        <dbReference type="Proteomes" id="UP000789706"/>
    </source>
</evidence>
<keyword evidence="17" id="KW-1185">Reference proteome</keyword>
<dbReference type="InterPro" id="IPR009080">
    <property type="entry name" value="tRNAsynth_Ia_anticodon-bd"/>
</dbReference>
<evidence type="ECO:0000256" key="12">
    <source>
        <dbReference type="RuleBase" id="RU363035"/>
    </source>
</evidence>
<organism evidence="16 17">
    <name type="scientific">Diversispora eburnea</name>
    <dbReference type="NCBI Taxonomy" id="1213867"/>
    <lineage>
        <taxon>Eukaryota</taxon>
        <taxon>Fungi</taxon>
        <taxon>Fungi incertae sedis</taxon>
        <taxon>Mucoromycota</taxon>
        <taxon>Glomeromycotina</taxon>
        <taxon>Glomeromycetes</taxon>
        <taxon>Diversisporales</taxon>
        <taxon>Diversisporaceae</taxon>
        <taxon>Diversispora</taxon>
    </lineage>
</organism>
<dbReference type="NCBIfam" id="NF004349">
    <property type="entry name" value="PRK05729.1"/>
    <property type="match status" value="1"/>
</dbReference>
<evidence type="ECO:0000256" key="10">
    <source>
        <dbReference type="ARBA" id="ARBA00029936"/>
    </source>
</evidence>
<evidence type="ECO:0000259" key="15">
    <source>
        <dbReference type="Pfam" id="PF08264"/>
    </source>
</evidence>
<dbReference type="Gene3D" id="1.10.287.380">
    <property type="entry name" value="Valyl-tRNA synthetase, C-terminal domain"/>
    <property type="match status" value="1"/>
</dbReference>
<dbReference type="Proteomes" id="UP000789706">
    <property type="component" value="Unassembled WGS sequence"/>
</dbReference>
<keyword evidence="4 12" id="KW-0436">Ligase</keyword>
<feature type="coiled-coil region" evidence="13">
    <location>
        <begin position="856"/>
        <end position="925"/>
    </location>
</feature>
<dbReference type="InterPro" id="IPR002303">
    <property type="entry name" value="Valyl-tRNA_ligase"/>
</dbReference>
<dbReference type="CDD" id="cd00817">
    <property type="entry name" value="ValRS_core"/>
    <property type="match status" value="1"/>
</dbReference>
<gene>
    <name evidence="16" type="ORF">DEBURN_LOCUS6427</name>
</gene>
<evidence type="ECO:0000256" key="3">
    <source>
        <dbReference type="ARBA" id="ARBA00013169"/>
    </source>
</evidence>
<evidence type="ECO:0000256" key="4">
    <source>
        <dbReference type="ARBA" id="ARBA00022598"/>
    </source>
</evidence>
<dbReference type="PROSITE" id="PS00178">
    <property type="entry name" value="AA_TRNA_LIGASE_I"/>
    <property type="match status" value="1"/>
</dbReference>
<dbReference type="SUPFAM" id="SSF52374">
    <property type="entry name" value="Nucleotidylyl transferase"/>
    <property type="match status" value="1"/>
</dbReference>
<dbReference type="SUPFAM" id="SSF50677">
    <property type="entry name" value="ValRS/IleRS/LeuRS editing domain"/>
    <property type="match status" value="1"/>
</dbReference>
<evidence type="ECO:0000259" key="14">
    <source>
        <dbReference type="Pfam" id="PF00133"/>
    </source>
</evidence>
<dbReference type="InterPro" id="IPR009008">
    <property type="entry name" value="Val/Leu/Ile-tRNA-synth_edit"/>
</dbReference>
<evidence type="ECO:0000256" key="1">
    <source>
        <dbReference type="ARBA" id="ARBA00004496"/>
    </source>
</evidence>
<dbReference type="GO" id="GO:0006438">
    <property type="term" value="P:valyl-tRNA aminoacylation"/>
    <property type="evidence" value="ECO:0007669"/>
    <property type="project" value="InterPro"/>
</dbReference>
<dbReference type="InterPro" id="IPR010978">
    <property type="entry name" value="tRNA-bd_arm"/>
</dbReference>
<feature type="domain" description="Methionyl/Valyl/Leucyl/Isoleucyl-tRNA synthetase anticodon-binding" evidence="15">
    <location>
        <begin position="624"/>
        <end position="777"/>
    </location>
</feature>
<keyword evidence="7 12" id="KW-0648">Protein biosynthesis</keyword>
<dbReference type="Gene3D" id="3.40.50.620">
    <property type="entry name" value="HUPs"/>
    <property type="match status" value="2"/>
</dbReference>
<dbReference type="EC" id="6.1.1.9" evidence="3"/>
<dbReference type="InterPro" id="IPR033705">
    <property type="entry name" value="Anticodon_Ia_Val"/>
</dbReference>
<dbReference type="PANTHER" id="PTHR11946:SF109">
    <property type="entry name" value="VALINE--TRNA LIGASE"/>
    <property type="match status" value="1"/>
</dbReference>
<name>A0A9N9AQB3_9GLOM</name>
<comment type="catalytic activity">
    <reaction evidence="11">
        <text>tRNA(Val) + L-valine + ATP = L-valyl-tRNA(Val) + AMP + diphosphate</text>
        <dbReference type="Rhea" id="RHEA:10704"/>
        <dbReference type="Rhea" id="RHEA-COMP:9672"/>
        <dbReference type="Rhea" id="RHEA-COMP:9708"/>
        <dbReference type="ChEBI" id="CHEBI:30616"/>
        <dbReference type="ChEBI" id="CHEBI:33019"/>
        <dbReference type="ChEBI" id="CHEBI:57762"/>
        <dbReference type="ChEBI" id="CHEBI:78442"/>
        <dbReference type="ChEBI" id="CHEBI:78537"/>
        <dbReference type="ChEBI" id="CHEBI:456215"/>
        <dbReference type="EC" id="6.1.1.9"/>
    </reaction>
</comment>
<keyword evidence="6 12" id="KW-0067">ATP-binding</keyword>
<keyword evidence="9 12" id="KW-0030">Aminoacyl-tRNA synthetase</keyword>
<comment type="caution">
    <text evidence="16">The sequence shown here is derived from an EMBL/GenBank/DDBJ whole genome shotgun (WGS) entry which is preliminary data.</text>
</comment>
<dbReference type="InterPro" id="IPR002300">
    <property type="entry name" value="aa-tRNA-synth_Ia"/>
</dbReference>
<dbReference type="Pfam" id="PF00133">
    <property type="entry name" value="tRNA-synt_1"/>
    <property type="match status" value="1"/>
</dbReference>
<dbReference type="SUPFAM" id="SSF46589">
    <property type="entry name" value="tRNA-binding arm"/>
    <property type="match status" value="1"/>
</dbReference>
<dbReference type="InterPro" id="IPR001412">
    <property type="entry name" value="aa-tRNA-synth_I_CS"/>
</dbReference>
<dbReference type="Gene3D" id="3.90.740.10">
    <property type="entry name" value="Valyl/Leucyl/Isoleucyl-tRNA synthetase, editing domain"/>
    <property type="match status" value="1"/>
</dbReference>
<dbReference type="PRINTS" id="PR00986">
    <property type="entry name" value="TRNASYNTHVAL"/>
</dbReference>
<dbReference type="GO" id="GO:0005829">
    <property type="term" value="C:cytosol"/>
    <property type="evidence" value="ECO:0007669"/>
    <property type="project" value="TreeGrafter"/>
</dbReference>
<evidence type="ECO:0000256" key="13">
    <source>
        <dbReference type="SAM" id="Coils"/>
    </source>
</evidence>
<dbReference type="SUPFAM" id="SSF47323">
    <property type="entry name" value="Anticodon-binding domain of a subclass of class I aminoacyl-tRNA synthetases"/>
    <property type="match status" value="1"/>
</dbReference>
<dbReference type="Gene3D" id="1.10.730.10">
    <property type="entry name" value="Isoleucyl-tRNA Synthetase, Domain 1"/>
    <property type="match status" value="1"/>
</dbReference>
<evidence type="ECO:0000256" key="11">
    <source>
        <dbReference type="ARBA" id="ARBA00047552"/>
    </source>
</evidence>
<evidence type="ECO:0000256" key="7">
    <source>
        <dbReference type="ARBA" id="ARBA00022917"/>
    </source>
</evidence>
<evidence type="ECO:0000256" key="5">
    <source>
        <dbReference type="ARBA" id="ARBA00022741"/>
    </source>
</evidence>
<proteinExistence type="inferred from homology"/>
<protein>
    <recommendedName>
        <fullName evidence="3">valine--tRNA ligase</fullName>
        <ecNumber evidence="3">6.1.1.9</ecNumber>
    </recommendedName>
    <alternativeName>
        <fullName evidence="10">Valyl-tRNA synthetase</fullName>
    </alternativeName>
</protein>
<dbReference type="OrthoDB" id="629407at2759"/>
<dbReference type="NCBIfam" id="TIGR00422">
    <property type="entry name" value="valS"/>
    <property type="match status" value="1"/>
</dbReference>
<dbReference type="GO" id="GO:0005524">
    <property type="term" value="F:ATP binding"/>
    <property type="evidence" value="ECO:0007669"/>
    <property type="project" value="UniProtKB-KW"/>
</dbReference>
<dbReference type="EMBL" id="CAJVPK010000660">
    <property type="protein sequence ID" value="CAG8537108.1"/>
    <property type="molecule type" value="Genomic_DNA"/>
</dbReference>
<evidence type="ECO:0000313" key="16">
    <source>
        <dbReference type="EMBL" id="CAG8537108.1"/>
    </source>
</evidence>
<sequence>MISPPPNVTGNLHIGHALTFNVQDCLVRWYRMQGFDVSWIPGTDHAGIGTQSVVERYLYNKKFLTRHDLGRENFTKKVWEWRELRLGASLDWDNLFFTMDPIRSKAVNNAFIRMFNDGMIYRDTRLVNWCCALGTVISDIEVEYETITKRTFLKIPSRDEKIEFGVLHKIAYPVVEPNTCEIKELIVATTRIETMLGDVALAIHPDDLRYKSLHGKEVIHPLLNKKMPIICDAELVDMEFGTGVVKVTPGHDNNDFACAKRHKLPIINILNKNGTLNENCEISELINKDRFDARKEIINKLQSLGYYHEKVNNHEMKIAKCSRSGDIIEPLLQPQWYIKCKEIQQKALRDVQNGEIIIKPRNNQDWCISRQLWWGHQIPVYKLIYKDQESGDSDKELWFAASSIKDAEKLVKNYFDKNNIIPKSEYTLKQDEDVLDTWFSSALLPLSALNWNGDQNIPKNYPTTMIETGYDILFFWVARMVMLCTYFSGKPPFNKIFLHAMIRDSQGRKMSKSLGNVIDPLHVIEGVTLKELQQNVYKSNLSKSEIEKSIKNLSKEFPQGITSCGSDALRFGLIEYTHQLWNLFKFSNDKFDALNHIPQITCDFISPTKLLSTSDILDNLSLVDKYILSKLSDTVMKCQKAFEDLELYKATEALRIFIIEELCGVYLEFIKPILHKDLENNNDIEKKVLEICLDSSLRLLHPFMPFITEELWQTLTKRSNNDKNSKIPESIMIVGYPRKDEFECFKDTKVEDDMKAVLNIIHASRSIRQQNNVTPGKFLPFFIWTDIPELINNKSQIIKYFPNIKEFIKASDIQVISSKNIQMTQLLNNSAVNLIAPNLKVYVPMTAILEVQSTSIDVTDTELNRLTKKYEKITKELETLKERIENASYLKKVPDRIKEIDRKRLENLEELKKDLEKNVKLVQNLKE</sequence>
<comment type="similarity">
    <text evidence="2 12">Belongs to the class-I aminoacyl-tRNA synthetase family.</text>
</comment>
<keyword evidence="5 12" id="KW-0547">Nucleotide-binding</keyword>
<keyword evidence="8 13" id="KW-0175">Coiled coil</keyword>
<dbReference type="FunFam" id="3.40.50.620:FF:000457">
    <property type="entry name" value="Predicted protein"/>
    <property type="match status" value="1"/>
</dbReference>
<dbReference type="GO" id="GO:0002161">
    <property type="term" value="F:aminoacyl-tRNA deacylase activity"/>
    <property type="evidence" value="ECO:0007669"/>
    <property type="project" value="InterPro"/>
</dbReference>
<dbReference type="CDD" id="cd07962">
    <property type="entry name" value="Anticodon_Ia_Val"/>
    <property type="match status" value="1"/>
</dbReference>
<dbReference type="InterPro" id="IPR014729">
    <property type="entry name" value="Rossmann-like_a/b/a_fold"/>
</dbReference>
<accession>A0A9N9AQB3</accession>
<evidence type="ECO:0000256" key="8">
    <source>
        <dbReference type="ARBA" id="ARBA00023054"/>
    </source>
</evidence>